<reference evidence="12" key="1">
    <citation type="submission" date="2010-08" db="EMBL/GenBank/DDBJ databases">
        <authorList>
            <consortium name="Caenorhabditis japonica Sequencing Consortium"/>
            <person name="Wilson R.K."/>
        </authorList>
    </citation>
    <scope>NUCLEOTIDE SEQUENCE [LARGE SCALE GENOMIC DNA]</scope>
    <source>
        <strain evidence="12">DF5081</strain>
    </source>
</reference>
<dbReference type="AlphaFoldDB" id="A0A8R1DVK3"/>
<keyword evidence="2" id="KW-0547">Nucleotide-binding</keyword>
<evidence type="ECO:0000256" key="3">
    <source>
        <dbReference type="ARBA" id="ARBA00022801"/>
    </source>
</evidence>
<dbReference type="CDD" id="cd18787">
    <property type="entry name" value="SF2_C_DEAD"/>
    <property type="match status" value="1"/>
</dbReference>
<dbReference type="PROSITE" id="PS51192">
    <property type="entry name" value="HELICASE_ATP_BIND_1"/>
    <property type="match status" value="1"/>
</dbReference>
<keyword evidence="12" id="KW-1185">Reference proteome</keyword>
<evidence type="ECO:0000313" key="12">
    <source>
        <dbReference type="Proteomes" id="UP000005237"/>
    </source>
</evidence>
<feature type="compositionally biased region" description="Basic and acidic residues" evidence="7">
    <location>
        <begin position="1"/>
        <end position="13"/>
    </location>
</feature>
<feature type="compositionally biased region" description="Basic and acidic residues" evidence="7">
    <location>
        <begin position="131"/>
        <end position="143"/>
    </location>
</feature>
<dbReference type="InterPro" id="IPR011545">
    <property type="entry name" value="DEAD/DEAH_box_helicase_dom"/>
</dbReference>
<proteinExistence type="predicted"/>
<keyword evidence="5" id="KW-0067">ATP-binding</keyword>
<evidence type="ECO:0000313" key="11">
    <source>
        <dbReference type="EnsemblMetazoa" id="CJA13471.1"/>
    </source>
</evidence>
<accession>A0A8R1DVK3</accession>
<dbReference type="GO" id="GO:0003676">
    <property type="term" value="F:nucleic acid binding"/>
    <property type="evidence" value="ECO:0007669"/>
    <property type="project" value="InterPro"/>
</dbReference>
<organism evidence="11 12">
    <name type="scientific">Caenorhabditis japonica</name>
    <dbReference type="NCBI Taxonomy" id="281687"/>
    <lineage>
        <taxon>Eukaryota</taxon>
        <taxon>Metazoa</taxon>
        <taxon>Ecdysozoa</taxon>
        <taxon>Nematoda</taxon>
        <taxon>Chromadorea</taxon>
        <taxon>Rhabditida</taxon>
        <taxon>Rhabditina</taxon>
        <taxon>Rhabditomorpha</taxon>
        <taxon>Rhabditoidea</taxon>
        <taxon>Rhabditidae</taxon>
        <taxon>Peloderinae</taxon>
        <taxon>Caenorhabditis</taxon>
    </lineage>
</organism>
<evidence type="ECO:0000256" key="7">
    <source>
        <dbReference type="SAM" id="MobiDB-lite"/>
    </source>
</evidence>
<dbReference type="EC" id="3.6.4.13" evidence="1"/>
<dbReference type="GO" id="GO:0003724">
    <property type="term" value="F:RNA helicase activity"/>
    <property type="evidence" value="ECO:0007669"/>
    <property type="project" value="UniProtKB-EC"/>
</dbReference>
<dbReference type="GO" id="GO:0005524">
    <property type="term" value="F:ATP binding"/>
    <property type="evidence" value="ECO:0007669"/>
    <property type="project" value="UniProtKB-KW"/>
</dbReference>
<evidence type="ECO:0000256" key="1">
    <source>
        <dbReference type="ARBA" id="ARBA00012552"/>
    </source>
</evidence>
<dbReference type="GO" id="GO:0005829">
    <property type="term" value="C:cytosol"/>
    <property type="evidence" value="ECO:0007669"/>
    <property type="project" value="TreeGrafter"/>
</dbReference>
<dbReference type="PROSITE" id="PS51194">
    <property type="entry name" value="HELICASE_CTER"/>
    <property type="match status" value="1"/>
</dbReference>
<feature type="region of interest" description="Disordered" evidence="7">
    <location>
        <begin position="1"/>
        <end position="324"/>
    </location>
</feature>
<feature type="compositionally biased region" description="Polar residues" evidence="7">
    <location>
        <begin position="108"/>
        <end position="130"/>
    </location>
</feature>
<dbReference type="PROSITE" id="PS51195">
    <property type="entry name" value="Q_MOTIF"/>
    <property type="match status" value="1"/>
</dbReference>
<evidence type="ECO:0000259" key="10">
    <source>
        <dbReference type="PROSITE" id="PS51195"/>
    </source>
</evidence>
<feature type="short sequence motif" description="Q motif" evidence="6">
    <location>
        <begin position="363"/>
        <end position="391"/>
    </location>
</feature>
<dbReference type="SUPFAM" id="SSF52540">
    <property type="entry name" value="P-loop containing nucleoside triphosphate hydrolases"/>
    <property type="match status" value="1"/>
</dbReference>
<dbReference type="CDD" id="cd00268">
    <property type="entry name" value="DEADc"/>
    <property type="match status" value="1"/>
</dbReference>
<dbReference type="InterPro" id="IPR014001">
    <property type="entry name" value="Helicase_ATP-bd"/>
</dbReference>
<dbReference type="InterPro" id="IPR014014">
    <property type="entry name" value="RNA_helicase_DEAD_Q_motif"/>
</dbReference>
<keyword evidence="3" id="KW-0378">Hydrolase</keyword>
<dbReference type="SMART" id="SM00487">
    <property type="entry name" value="DEXDc"/>
    <property type="match status" value="1"/>
</dbReference>
<protein>
    <recommendedName>
        <fullName evidence="1">RNA helicase</fullName>
        <ecNumber evidence="1">3.6.4.13</ecNumber>
    </recommendedName>
</protein>
<sequence>MQRQYPEHHDNGGYRHGNSYGNGRRSFESGFNHGHVQYNQQNGSSSSGFPQNRYRHQSDTRSNYSSGRNGYERESNYLSDEDDEPHRRGGYRDRENYARHEDGPMNYRNDSYSPNWKSPSKTFGNRQGNDNFHRNDDYVDRNQPKGRYLGNGPHGNGYMSRPNENFYPDRPGNFRNFNDGNFKRNNPPFNGGGYRMGYDDNLTRQGNNPYDGNRKEAPNNGPRRQYQNEYPPRRQDERSDYNGERGLMNNFGGNDNRNYRPVRDVESMCSSEFSRDGNSSAQANINHGKKEDEAQNSEAKNQEEHPPSATIRKPPRVKAPPTWHPTDRVCEEIARENSRQASYLKTADDQRVKATNAEVKDVKTWEEMGLDASIIGNCNMNGYVFPREVQKKMIPLILEGHDLIAKAETGGGKTAGYLIPIIHQIMSLPDEEREVARGFPIVLALILVPTRELCTQVFEHARSLAKDTGIEVVHTHGELDRHVTMERLNRGCAILVGTCGRILDHINREQLCFGSLKFVVLDEVDNMFFATGHLQPLWEHEQLWKNKKKPQIIASSATITAEVETSVVSKMEKPQGCADVVRVEPVTDRLNKRIKPTFVKVEGYEEKIENLLEILSNKMKIRESASQIIFVNKKKRCPQIAELLKSKGYNCALLTGDVPQNERDEVLKAFKDGSVEILVSTDLCARGLDVVQLDRIIMLDLPFGTTEQVQSTYLHRIGRVGRVYVGYAYTLVDTTVAQNGESAIAIAGLVHAKNGILIPEWFSDFADEAREKLLAKSEAKEKIIKGPNEPPAVSNDVDYPKSPVKNDADENLQEVMLSN</sequence>
<dbReference type="InterPro" id="IPR027417">
    <property type="entry name" value="P-loop_NTPase"/>
</dbReference>
<evidence type="ECO:0000259" key="8">
    <source>
        <dbReference type="PROSITE" id="PS51192"/>
    </source>
</evidence>
<evidence type="ECO:0000256" key="2">
    <source>
        <dbReference type="ARBA" id="ARBA00022741"/>
    </source>
</evidence>
<feature type="compositionally biased region" description="Basic and acidic residues" evidence="7">
    <location>
        <begin position="84"/>
        <end position="103"/>
    </location>
</feature>
<evidence type="ECO:0000256" key="5">
    <source>
        <dbReference type="ARBA" id="ARBA00022840"/>
    </source>
</evidence>
<feature type="compositionally biased region" description="Low complexity" evidence="7">
    <location>
        <begin position="39"/>
        <end position="48"/>
    </location>
</feature>
<dbReference type="SMART" id="SM00490">
    <property type="entry name" value="HELICc"/>
    <property type="match status" value="1"/>
</dbReference>
<evidence type="ECO:0000256" key="6">
    <source>
        <dbReference type="PROSITE-ProRule" id="PRU00552"/>
    </source>
</evidence>
<dbReference type="InterPro" id="IPR001650">
    <property type="entry name" value="Helicase_C-like"/>
</dbReference>
<reference evidence="11" key="2">
    <citation type="submission" date="2022-06" db="UniProtKB">
        <authorList>
            <consortium name="EnsemblMetazoa"/>
        </authorList>
    </citation>
    <scope>IDENTIFICATION</scope>
    <source>
        <strain evidence="11">DF5081</strain>
    </source>
</reference>
<feature type="compositionally biased region" description="Basic and acidic residues" evidence="7">
    <location>
        <begin position="231"/>
        <end position="243"/>
    </location>
</feature>
<keyword evidence="4" id="KW-0347">Helicase</keyword>
<feature type="compositionally biased region" description="Basic and acidic residues" evidence="7">
    <location>
        <begin position="257"/>
        <end position="266"/>
    </location>
</feature>
<dbReference type="Gene3D" id="3.40.50.300">
    <property type="entry name" value="P-loop containing nucleotide triphosphate hydrolases"/>
    <property type="match status" value="2"/>
</dbReference>
<dbReference type="Pfam" id="PF00270">
    <property type="entry name" value="DEAD"/>
    <property type="match status" value="1"/>
</dbReference>
<dbReference type="InterPro" id="IPR044742">
    <property type="entry name" value="DEAD/DEAH_RhlB"/>
</dbReference>
<feature type="region of interest" description="Disordered" evidence="7">
    <location>
        <begin position="782"/>
        <end position="819"/>
    </location>
</feature>
<dbReference type="PANTHER" id="PTHR47959">
    <property type="entry name" value="ATP-DEPENDENT RNA HELICASE RHLE-RELATED"/>
    <property type="match status" value="1"/>
</dbReference>
<dbReference type="InterPro" id="IPR050079">
    <property type="entry name" value="DEAD_box_RNA_helicase"/>
</dbReference>
<feature type="domain" description="Helicase C-terminal" evidence="9">
    <location>
        <begin position="607"/>
        <end position="798"/>
    </location>
</feature>
<feature type="domain" description="Helicase ATP-binding" evidence="8">
    <location>
        <begin position="394"/>
        <end position="577"/>
    </location>
</feature>
<dbReference type="GO" id="GO:0016787">
    <property type="term" value="F:hydrolase activity"/>
    <property type="evidence" value="ECO:0007669"/>
    <property type="project" value="UniProtKB-KW"/>
</dbReference>
<dbReference type="EnsemblMetazoa" id="CJA13471.1">
    <property type="protein sequence ID" value="CJA13471.1"/>
    <property type="gene ID" value="WBGene00132675"/>
</dbReference>
<evidence type="ECO:0000256" key="4">
    <source>
        <dbReference type="ARBA" id="ARBA00022806"/>
    </source>
</evidence>
<dbReference type="PANTHER" id="PTHR47959:SF1">
    <property type="entry name" value="ATP-DEPENDENT RNA HELICASE DBPA"/>
    <property type="match status" value="1"/>
</dbReference>
<dbReference type="Proteomes" id="UP000005237">
    <property type="component" value="Unassembled WGS sequence"/>
</dbReference>
<dbReference type="Pfam" id="PF00271">
    <property type="entry name" value="Helicase_C"/>
    <property type="match status" value="1"/>
</dbReference>
<feature type="compositionally biased region" description="Polar residues" evidence="7">
    <location>
        <begin position="268"/>
        <end position="285"/>
    </location>
</feature>
<name>A0A8R1DVK3_CAEJA</name>
<feature type="compositionally biased region" description="Polar residues" evidence="7">
    <location>
        <begin position="175"/>
        <end position="188"/>
    </location>
</feature>
<feature type="domain" description="DEAD-box RNA helicase Q" evidence="10">
    <location>
        <begin position="363"/>
        <end position="391"/>
    </location>
</feature>
<evidence type="ECO:0000259" key="9">
    <source>
        <dbReference type="PROSITE" id="PS51194"/>
    </source>
</evidence>